<organism evidence="3">
    <name type="scientific">Ixodes ricinus</name>
    <name type="common">Common tick</name>
    <name type="synonym">Acarus ricinus</name>
    <dbReference type="NCBI Taxonomy" id="34613"/>
    <lineage>
        <taxon>Eukaryota</taxon>
        <taxon>Metazoa</taxon>
        <taxon>Ecdysozoa</taxon>
        <taxon>Arthropoda</taxon>
        <taxon>Chelicerata</taxon>
        <taxon>Arachnida</taxon>
        <taxon>Acari</taxon>
        <taxon>Parasitiformes</taxon>
        <taxon>Ixodida</taxon>
        <taxon>Ixodoidea</taxon>
        <taxon>Ixodidae</taxon>
        <taxon>Ixodinae</taxon>
        <taxon>Ixodes</taxon>
    </lineage>
</organism>
<reference evidence="3" key="1">
    <citation type="journal article" date="2015" name="Sci. Rep.">
        <title>Tissue- and time-dependent transcription in Ixodes ricinus salivary glands and midguts when blood feeding on the vertebrate host.</title>
        <authorList>
            <person name="Kotsyfakis M."/>
            <person name="Schwarz A."/>
            <person name="Erhart J."/>
            <person name="Ribeiro J.M."/>
        </authorList>
    </citation>
    <scope>NUCLEOTIDE SEQUENCE</scope>
    <source>
        <tissue evidence="3">Salivary gland and midgut</tissue>
    </source>
</reference>
<accession>V5HWY3</accession>
<evidence type="ECO:0000256" key="1">
    <source>
        <dbReference type="ARBA" id="ARBA00010453"/>
    </source>
</evidence>
<protein>
    <submittedName>
        <fullName evidence="3">Uncharacterized protein</fullName>
    </submittedName>
</protein>
<dbReference type="AlphaFoldDB" id="V5HWY3"/>
<dbReference type="InterPro" id="IPR016159">
    <property type="entry name" value="Cullin_repeat-like_dom_sf"/>
</dbReference>
<dbReference type="PANTHER" id="PTHR32428:SF2">
    <property type="entry name" value="TARGET OF RAPAMYCIN COMPLEX 2 SUBUNIT BIT61-RELATED"/>
    <property type="match status" value="1"/>
</dbReference>
<dbReference type="PANTHER" id="PTHR32428">
    <property type="entry name" value="TARGET OF RAPAMYCIN COMPLEX 2 SUBUNIT BIT61-RELATED"/>
    <property type="match status" value="1"/>
</dbReference>
<feature type="compositionally biased region" description="Polar residues" evidence="2">
    <location>
        <begin position="248"/>
        <end position="260"/>
    </location>
</feature>
<feature type="region of interest" description="Disordered" evidence="2">
    <location>
        <begin position="1"/>
        <end position="29"/>
    </location>
</feature>
<comment type="similarity">
    <text evidence="1">Belongs to the PROTOR family.</text>
</comment>
<proteinExistence type="evidence at transcript level"/>
<dbReference type="EMBL" id="GANP01003576">
    <property type="protein sequence ID" value="JAB80892.1"/>
    <property type="molecule type" value="mRNA"/>
</dbReference>
<dbReference type="InterPro" id="IPR013745">
    <property type="entry name" value="Bit61/PRR5"/>
</dbReference>
<evidence type="ECO:0000256" key="2">
    <source>
        <dbReference type="SAM" id="MobiDB-lite"/>
    </source>
</evidence>
<evidence type="ECO:0000313" key="3">
    <source>
        <dbReference type="EMBL" id="JAB80892.1"/>
    </source>
</evidence>
<dbReference type="GO" id="GO:0038203">
    <property type="term" value="P:TORC2 signaling"/>
    <property type="evidence" value="ECO:0007669"/>
    <property type="project" value="TreeGrafter"/>
</dbReference>
<name>V5HWY3_IXORI</name>
<sequence length="260" mass="28265">MISHLARSPLAHRRTHSTPSGCSLEDVAAGPGLAGGATSPLADVPENEEVRCPRRLASSHALANTPTENCTSASLFSPPLLLVTGVRGNLPKNRDWIRALSGSKAGPFIYDSYKRELEVCFTALRHKLCQQPRDQLLAALADEWDNLFTHVLPTLDLILYVVKGKGSESIRQTFLVTFRDVVVTKLDLDDLLSLNKDAVLESIRHMTLILYNVTRQLPTDQDQAEAGVPAGKAGVPIPRLPGPVPPGTSRNPSSSLRNRK</sequence>
<feature type="region of interest" description="Disordered" evidence="2">
    <location>
        <begin position="222"/>
        <end position="260"/>
    </location>
</feature>
<dbReference type="SUPFAM" id="SSF74788">
    <property type="entry name" value="Cullin repeat-like"/>
    <property type="match status" value="1"/>
</dbReference>
<dbReference type="GO" id="GO:0031932">
    <property type="term" value="C:TORC2 complex"/>
    <property type="evidence" value="ECO:0007669"/>
    <property type="project" value="TreeGrafter"/>
</dbReference>